<dbReference type="InterPro" id="IPR020843">
    <property type="entry name" value="ER"/>
</dbReference>
<comment type="caution">
    <text evidence="2">The sequence shown here is derived from an EMBL/GenBank/DDBJ whole genome shotgun (WGS) entry which is preliminary data.</text>
</comment>
<feature type="domain" description="Enoyl reductase (ER)" evidence="1">
    <location>
        <begin position="32"/>
        <end position="345"/>
    </location>
</feature>
<dbReference type="Proteomes" id="UP000190744">
    <property type="component" value="Unassembled WGS sequence"/>
</dbReference>
<dbReference type="PANTHER" id="PTHR44013">
    <property type="entry name" value="ZINC-TYPE ALCOHOL DEHYDROGENASE-LIKE PROTEIN C16A3.02C"/>
    <property type="match status" value="1"/>
</dbReference>
<dbReference type="PROSITE" id="PS01162">
    <property type="entry name" value="QOR_ZETA_CRYSTAL"/>
    <property type="match status" value="1"/>
</dbReference>
<dbReference type="EMBL" id="LJBN01000099">
    <property type="protein sequence ID" value="OOQ90249.1"/>
    <property type="molecule type" value="Genomic_DNA"/>
</dbReference>
<dbReference type="InterPro" id="IPR002364">
    <property type="entry name" value="Quin_OxRdtase/zeta-crystal_CS"/>
</dbReference>
<evidence type="ECO:0000313" key="3">
    <source>
        <dbReference type="Proteomes" id="UP000190744"/>
    </source>
</evidence>
<dbReference type="Gene3D" id="3.40.50.720">
    <property type="entry name" value="NAD(P)-binding Rossmann-like Domain"/>
    <property type="match status" value="1"/>
</dbReference>
<evidence type="ECO:0000313" key="2">
    <source>
        <dbReference type="EMBL" id="OOQ90249.1"/>
    </source>
</evidence>
<dbReference type="PANTHER" id="PTHR44013:SF1">
    <property type="entry name" value="ZINC-TYPE ALCOHOL DEHYDROGENASE-LIKE PROTEIN C16A3.02C"/>
    <property type="match status" value="1"/>
</dbReference>
<dbReference type="CDD" id="cd08267">
    <property type="entry name" value="MDR1"/>
    <property type="match status" value="1"/>
</dbReference>
<dbReference type="Pfam" id="PF13602">
    <property type="entry name" value="ADH_zinc_N_2"/>
    <property type="match status" value="1"/>
</dbReference>
<dbReference type="Pfam" id="PF08240">
    <property type="entry name" value="ADH_N"/>
    <property type="match status" value="1"/>
</dbReference>
<name>A0A1S9RXK4_PENBI</name>
<dbReference type="AlphaFoldDB" id="A0A1S9RXK4"/>
<dbReference type="SUPFAM" id="SSF51735">
    <property type="entry name" value="NAD(P)-binding Rossmann-fold domains"/>
    <property type="match status" value="1"/>
</dbReference>
<dbReference type="InterPro" id="IPR036291">
    <property type="entry name" value="NAD(P)-bd_dom_sf"/>
</dbReference>
<dbReference type="SMART" id="SM00829">
    <property type="entry name" value="PKS_ER"/>
    <property type="match status" value="1"/>
</dbReference>
<dbReference type="InterPro" id="IPR052733">
    <property type="entry name" value="Chloroplast_QOR"/>
</dbReference>
<dbReference type="GO" id="GO:0008270">
    <property type="term" value="F:zinc ion binding"/>
    <property type="evidence" value="ECO:0007669"/>
    <property type="project" value="InterPro"/>
</dbReference>
<proteinExistence type="predicted"/>
<dbReference type="Gene3D" id="3.90.180.10">
    <property type="entry name" value="Medium-chain alcohol dehydrogenases, catalytic domain"/>
    <property type="match status" value="1"/>
</dbReference>
<protein>
    <submittedName>
        <fullName evidence="2">Zinc alcohol dehydrogenase</fullName>
    </submittedName>
</protein>
<gene>
    <name evidence="2" type="ORF">PEBR_05703</name>
</gene>
<evidence type="ECO:0000259" key="1">
    <source>
        <dbReference type="SMART" id="SM00829"/>
    </source>
</evidence>
<dbReference type="InterPro" id="IPR011032">
    <property type="entry name" value="GroES-like_sf"/>
</dbReference>
<reference evidence="3" key="1">
    <citation type="submission" date="2015-09" db="EMBL/GenBank/DDBJ databases">
        <authorList>
            <person name="Fill T.P."/>
            <person name="Baretta J.F."/>
            <person name="de Almeida L.G."/>
            <person name="Rocha M."/>
            <person name="de Souza D.H."/>
            <person name="Malavazi I."/>
            <person name="Cerdeira L.T."/>
            <person name="Hong H."/>
            <person name="Samborskyy M."/>
            <person name="de Vasconcelos A.T."/>
            <person name="Leadlay P."/>
            <person name="Rodrigues-Filho E."/>
        </authorList>
    </citation>
    <scope>NUCLEOTIDE SEQUENCE [LARGE SCALE GENOMIC DNA]</scope>
    <source>
        <strain evidence="3">LaBioMMi 136</strain>
    </source>
</reference>
<organism evidence="2 3">
    <name type="scientific">Penicillium brasilianum</name>
    <dbReference type="NCBI Taxonomy" id="104259"/>
    <lineage>
        <taxon>Eukaryota</taxon>
        <taxon>Fungi</taxon>
        <taxon>Dikarya</taxon>
        <taxon>Ascomycota</taxon>
        <taxon>Pezizomycotina</taxon>
        <taxon>Eurotiomycetes</taxon>
        <taxon>Eurotiomycetidae</taxon>
        <taxon>Eurotiales</taxon>
        <taxon>Aspergillaceae</taxon>
        <taxon>Penicillium</taxon>
    </lineage>
</organism>
<dbReference type="InterPro" id="IPR013154">
    <property type="entry name" value="ADH-like_N"/>
</dbReference>
<dbReference type="GO" id="GO:0016491">
    <property type="term" value="F:oxidoreductase activity"/>
    <property type="evidence" value="ECO:0007669"/>
    <property type="project" value="InterPro"/>
</dbReference>
<accession>A0A1S9RXK4</accession>
<sequence>MSNPSPPNPDILPPPPHPSTMKAWLYSSTSGGLENNLYLDPTARAPPAPQGSQVLIQVLAASINPADYKVPELGLPARLYIGTPASPGMDFCGRVVTTGPLARHFREGELVCGAAAHPIKFGSLAEYTLVTADQIAVVPEGVKLDSAATVGIAGQTALQSLEGYVNAGDRVLINGASGGCGTFAIQIAKQMGCHVTAICSTRNMELCLRLGADEVFDYTAEKDLVGTLKTRGVVFDHILDHIGTPAEMYYQCHHFLKEGGVFVQVGASSMTTQAGRLAWPAFLGGGRRRYVVLMYKPVQRHLVQLGEWLQEGTVKVPVDSVFEFDEVVKAFEKLRSGRTRGKIVVHVGKDKGNNYEPFGIGM</sequence>
<dbReference type="SUPFAM" id="SSF50129">
    <property type="entry name" value="GroES-like"/>
    <property type="match status" value="1"/>
</dbReference>